<accession>A0A1B1S5J1</accession>
<reference evidence="1" key="1">
    <citation type="submission" date="2016-10" db="EMBL/GenBank/DDBJ databases">
        <authorList>
            <person name="See-Too W.S."/>
        </authorList>
    </citation>
    <scope>NUCLEOTIDE SEQUENCE</scope>
    <source>
        <strain evidence="1">L10.15</strain>
    </source>
</reference>
<name>A0A1B1S5J1_9BACL</name>
<evidence type="ECO:0000313" key="1">
    <source>
        <dbReference type="EMBL" id="ANU28454.1"/>
    </source>
</evidence>
<proteinExistence type="predicted"/>
<dbReference type="InterPro" id="IPR008767">
    <property type="entry name" value="Phage_SPP1_head-tail_adaptor"/>
</dbReference>
<gene>
    <name evidence="1" type="ORF">I858_015805</name>
</gene>
<dbReference type="KEGG" id="pll:I858_015805"/>
<dbReference type="Pfam" id="PF05521">
    <property type="entry name" value="Phage_HCP"/>
    <property type="match status" value="1"/>
</dbReference>
<dbReference type="OrthoDB" id="2736471at2"/>
<protein>
    <recommendedName>
        <fullName evidence="3">Phage head-tail adapter protein</fullName>
    </recommendedName>
</protein>
<dbReference type="RefSeq" id="WP_065524800.1">
    <property type="nucleotide sequence ID" value="NZ_CP016540.2"/>
</dbReference>
<dbReference type="EMBL" id="CP016540">
    <property type="protein sequence ID" value="ANU28454.1"/>
    <property type="molecule type" value="Genomic_DNA"/>
</dbReference>
<organism evidence="1 2">
    <name type="scientific">Planococcus versutus</name>
    <dbReference type="NCBI Taxonomy" id="1302659"/>
    <lineage>
        <taxon>Bacteria</taxon>
        <taxon>Bacillati</taxon>
        <taxon>Bacillota</taxon>
        <taxon>Bacilli</taxon>
        <taxon>Bacillales</taxon>
        <taxon>Caryophanaceae</taxon>
        <taxon>Planococcus</taxon>
    </lineage>
</organism>
<dbReference type="STRING" id="1302659.I858_015805"/>
<evidence type="ECO:0000313" key="2">
    <source>
        <dbReference type="Proteomes" id="UP000053354"/>
    </source>
</evidence>
<dbReference type="InterPro" id="IPR038666">
    <property type="entry name" value="SSP1_head-tail_sf"/>
</dbReference>
<sequence length="110" mass="12676">MLHDEYPHTVTFQTLSKVPDGGGGFTELWTTKVMAQGFLDTPSSREIFEAQQLNNPLDRNFYFPYRTDIYPNMRCVYNNDGIIETYELIGKPQDQGGQREVMLVPLKLVK</sequence>
<dbReference type="AlphaFoldDB" id="A0A1B1S5J1"/>
<keyword evidence="2" id="KW-1185">Reference proteome</keyword>
<dbReference type="NCBIfam" id="TIGR01563">
    <property type="entry name" value="gp16_SPP1"/>
    <property type="match status" value="1"/>
</dbReference>
<evidence type="ECO:0008006" key="3">
    <source>
        <dbReference type="Google" id="ProtNLM"/>
    </source>
</evidence>
<dbReference type="Proteomes" id="UP000053354">
    <property type="component" value="Chromosome"/>
</dbReference>
<dbReference type="Gene3D" id="2.40.10.270">
    <property type="entry name" value="Bacteriophage SPP1 head-tail adaptor protein"/>
    <property type="match status" value="1"/>
</dbReference>